<keyword evidence="2" id="KW-0645">Protease</keyword>
<dbReference type="SUPFAM" id="SSF50993">
    <property type="entry name" value="Peptidase/esterase 'gauge' domain"/>
    <property type="match status" value="1"/>
</dbReference>
<dbReference type="PRINTS" id="PR00862">
    <property type="entry name" value="PROLIGOPTASE"/>
</dbReference>
<evidence type="ECO:0000259" key="5">
    <source>
        <dbReference type="Pfam" id="PF00326"/>
    </source>
</evidence>
<proteinExistence type="inferred from homology"/>
<dbReference type="InterPro" id="IPR051543">
    <property type="entry name" value="Serine_Peptidase_S9A"/>
</dbReference>
<gene>
    <name evidence="7" type="ORF">DL238_13010</name>
</gene>
<dbReference type="PANTHER" id="PTHR11757">
    <property type="entry name" value="PROTEASE FAMILY S9A OLIGOPEPTIDASE"/>
    <property type="match status" value="1"/>
</dbReference>
<dbReference type="InterPro" id="IPR029058">
    <property type="entry name" value="AB_hydrolase_fold"/>
</dbReference>
<dbReference type="PANTHER" id="PTHR11757:SF19">
    <property type="entry name" value="PROLYL ENDOPEPTIDASE-LIKE"/>
    <property type="match status" value="1"/>
</dbReference>
<evidence type="ECO:0000256" key="4">
    <source>
        <dbReference type="ARBA" id="ARBA00022825"/>
    </source>
</evidence>
<evidence type="ECO:0000256" key="1">
    <source>
        <dbReference type="ARBA" id="ARBA00005228"/>
    </source>
</evidence>
<dbReference type="AlphaFoldDB" id="A0A395LPC0"/>
<name>A0A395LPC0_9SPHN</name>
<dbReference type="GO" id="GO:0006508">
    <property type="term" value="P:proteolysis"/>
    <property type="evidence" value="ECO:0007669"/>
    <property type="project" value="UniProtKB-KW"/>
</dbReference>
<comment type="caution">
    <text evidence="7">The sequence shown here is derived from an EMBL/GenBank/DDBJ whole genome shotgun (WGS) entry which is preliminary data.</text>
</comment>
<dbReference type="OrthoDB" id="9801421at2"/>
<dbReference type="Pfam" id="PF02897">
    <property type="entry name" value="Peptidase_S9_N"/>
    <property type="match status" value="1"/>
</dbReference>
<evidence type="ECO:0000313" key="8">
    <source>
        <dbReference type="Proteomes" id="UP000254101"/>
    </source>
</evidence>
<reference evidence="7 8" key="1">
    <citation type="submission" date="2018-07" db="EMBL/GenBank/DDBJ databases">
        <title>Erythrobacter nanhaiensis sp. nov., a novel member of the genus Erythrobacter isolated from the South China Sea.</title>
        <authorList>
            <person name="Chen X."/>
            <person name="Liu J."/>
        </authorList>
    </citation>
    <scope>NUCLEOTIDE SEQUENCE [LARGE SCALE GENOMIC DNA]</scope>
    <source>
        <strain evidence="7 8">S-5</strain>
    </source>
</reference>
<keyword evidence="4" id="KW-0720">Serine protease</keyword>
<dbReference type="InterPro" id="IPR023302">
    <property type="entry name" value="Pept_S9A_N"/>
</dbReference>
<evidence type="ECO:0000256" key="3">
    <source>
        <dbReference type="ARBA" id="ARBA00022801"/>
    </source>
</evidence>
<dbReference type="EMBL" id="QRBB01000001">
    <property type="protein sequence ID" value="RDS78701.1"/>
    <property type="molecule type" value="Genomic_DNA"/>
</dbReference>
<organism evidence="7 8">
    <name type="scientific">Alteriqipengyuania lutimaris</name>
    <dbReference type="NCBI Taxonomy" id="1538146"/>
    <lineage>
        <taxon>Bacteria</taxon>
        <taxon>Pseudomonadati</taxon>
        <taxon>Pseudomonadota</taxon>
        <taxon>Alphaproteobacteria</taxon>
        <taxon>Sphingomonadales</taxon>
        <taxon>Erythrobacteraceae</taxon>
        <taxon>Alteriqipengyuania</taxon>
    </lineage>
</organism>
<evidence type="ECO:0000256" key="2">
    <source>
        <dbReference type="ARBA" id="ARBA00022670"/>
    </source>
</evidence>
<dbReference type="Pfam" id="PF00326">
    <property type="entry name" value="Peptidase_S9"/>
    <property type="match status" value="1"/>
</dbReference>
<dbReference type="Gene3D" id="2.130.10.120">
    <property type="entry name" value="Prolyl oligopeptidase, N-terminal domain"/>
    <property type="match status" value="1"/>
</dbReference>
<dbReference type="GO" id="GO:0004252">
    <property type="term" value="F:serine-type endopeptidase activity"/>
    <property type="evidence" value="ECO:0007669"/>
    <property type="project" value="InterPro"/>
</dbReference>
<keyword evidence="8" id="KW-1185">Reference proteome</keyword>
<dbReference type="Proteomes" id="UP000254101">
    <property type="component" value="Unassembled WGS sequence"/>
</dbReference>
<accession>A0A395LPC0</accession>
<evidence type="ECO:0000313" key="7">
    <source>
        <dbReference type="EMBL" id="RDS78701.1"/>
    </source>
</evidence>
<dbReference type="InterPro" id="IPR001375">
    <property type="entry name" value="Peptidase_S9_cat"/>
</dbReference>
<feature type="domain" description="Peptidase S9 prolyl oligopeptidase catalytic" evidence="5">
    <location>
        <begin position="490"/>
        <end position="704"/>
    </location>
</feature>
<dbReference type="InterPro" id="IPR002470">
    <property type="entry name" value="Peptidase_S9A"/>
</dbReference>
<dbReference type="SUPFAM" id="SSF53474">
    <property type="entry name" value="alpha/beta-Hydrolases"/>
    <property type="match status" value="1"/>
</dbReference>
<keyword evidence="3" id="KW-0378">Hydrolase</keyword>
<evidence type="ECO:0000259" key="6">
    <source>
        <dbReference type="Pfam" id="PF02897"/>
    </source>
</evidence>
<feature type="domain" description="Peptidase S9A N-terminal" evidence="6">
    <location>
        <begin position="31"/>
        <end position="428"/>
    </location>
</feature>
<dbReference type="Gene3D" id="3.40.50.1820">
    <property type="entry name" value="alpha/beta hydrolase"/>
    <property type="match status" value="1"/>
</dbReference>
<comment type="similarity">
    <text evidence="1">Belongs to the peptidase S9A family.</text>
</comment>
<sequence>MTASCAGSLARPGRTAASGCWPNATPPVASRVDDWIEQLGRRRNDPYSWMKFIPDEGVRSLDNLPPRLANHLEQEADYARAMLGPLEARREAFVSAMLARSGTTDAAPPLMREEWLYYSYVPQGATRPVHVRRKPEGPEQILVDEAVRAEGRSYYRATEFQPSPDHRYFAWAEDLVGNDRHRICVLDTQDGEVRVLVPGDAYGYGGLTFAPGSDSLFWIWRDARNRPTRLYRSALGGGEGALVYEERDPAIFMQVRRTAAGGFVALELAGPDTSETRLIARGAESAPPRVVREREEGIIYSVHEWNGQLLMLTTMDEAFDGKLVRLDSRTLKAGPTLVPHRPGRPIVSLLPFEDGLVRLERADGLHRLVLMKPDGTERDIAFNAPAFALTLPPGQDYSVSSVRVGFETPARPMSWYDVDLVSGERTLVGETELRNYDPGAYRVERTEARAPDGTMVPVTLLSRRDHPRHASSPLLLYGYGAYGVSSEPVFSLPATVLVDAGWVYAIAHVRGGGEEGRQWFLDGRRFQKRNSMTDFIACARHLVAQKRCAPEKVTAYGLSAGGLLVAGAMNIAPELWAGVIAKVPFVDMLNTMSDADHPLVPLFRPDWGDPLADPQAYDYIASISPYENVKPASYPALLCTAGLKDDRVAYWEPAKLVAEVRHRALPGEPAILLVDPDAGHQGSADLREEYSEMALFWAFAEQSVSDCASRNRT</sequence>
<protein>
    <submittedName>
        <fullName evidence="7">S9 family peptidase</fullName>
    </submittedName>
</protein>